<organism evidence="10 11">
    <name type="scientific">Paenibacillus thiaminolyticus</name>
    <name type="common">Bacillus thiaminolyticus</name>
    <dbReference type="NCBI Taxonomy" id="49283"/>
    <lineage>
        <taxon>Bacteria</taxon>
        <taxon>Bacillati</taxon>
        <taxon>Bacillota</taxon>
        <taxon>Bacilli</taxon>
        <taxon>Bacillales</taxon>
        <taxon>Paenibacillaceae</taxon>
        <taxon>Paenibacillus</taxon>
    </lineage>
</organism>
<comment type="similarity">
    <text evidence="2">Belongs to the GerABKC lipoprotein family.</text>
</comment>
<dbReference type="PANTHER" id="PTHR35789:SF1">
    <property type="entry name" value="SPORE GERMINATION PROTEIN B3"/>
    <property type="match status" value="1"/>
</dbReference>
<comment type="subcellular location">
    <subcellularLocation>
        <location evidence="1">Membrane</location>
        <topology evidence="1">Lipid-anchor</topology>
    </subcellularLocation>
</comment>
<dbReference type="PROSITE" id="PS51257">
    <property type="entry name" value="PROKAR_LIPOPROTEIN"/>
    <property type="match status" value="1"/>
</dbReference>
<dbReference type="InterPro" id="IPR038501">
    <property type="entry name" value="Spore_GerAC_C_sf"/>
</dbReference>
<feature type="domain" description="Spore germination GerAC-like C-terminal" evidence="8">
    <location>
        <begin position="230"/>
        <end position="397"/>
    </location>
</feature>
<evidence type="ECO:0000256" key="7">
    <source>
        <dbReference type="ARBA" id="ARBA00023288"/>
    </source>
</evidence>
<accession>A0ABT4FVZ3</accession>
<evidence type="ECO:0000256" key="2">
    <source>
        <dbReference type="ARBA" id="ARBA00007886"/>
    </source>
</evidence>
<dbReference type="Proteomes" id="UP001209276">
    <property type="component" value="Unassembled WGS sequence"/>
</dbReference>
<evidence type="ECO:0000259" key="8">
    <source>
        <dbReference type="Pfam" id="PF05504"/>
    </source>
</evidence>
<comment type="caution">
    <text evidence="10">The sequence shown here is derived from an EMBL/GenBank/DDBJ whole genome shotgun (WGS) entry which is preliminary data.</text>
</comment>
<evidence type="ECO:0000256" key="3">
    <source>
        <dbReference type="ARBA" id="ARBA00022544"/>
    </source>
</evidence>
<dbReference type="NCBIfam" id="TIGR02887">
    <property type="entry name" value="spore_ger_x_C"/>
    <property type="match status" value="1"/>
</dbReference>
<dbReference type="Pfam" id="PF05504">
    <property type="entry name" value="Spore_GerAC"/>
    <property type="match status" value="1"/>
</dbReference>
<dbReference type="RefSeq" id="WP_244194312.1">
    <property type="nucleotide sequence ID" value="NZ_CABMNB010000039.1"/>
</dbReference>
<evidence type="ECO:0000256" key="4">
    <source>
        <dbReference type="ARBA" id="ARBA00022729"/>
    </source>
</evidence>
<evidence type="ECO:0000256" key="6">
    <source>
        <dbReference type="ARBA" id="ARBA00023139"/>
    </source>
</evidence>
<keyword evidence="5" id="KW-0472">Membrane</keyword>
<dbReference type="PANTHER" id="PTHR35789">
    <property type="entry name" value="SPORE GERMINATION PROTEIN B3"/>
    <property type="match status" value="1"/>
</dbReference>
<dbReference type="InterPro" id="IPR008844">
    <property type="entry name" value="Spore_GerAC-like"/>
</dbReference>
<keyword evidence="6" id="KW-0564">Palmitate</keyword>
<keyword evidence="7" id="KW-0449">Lipoprotein</keyword>
<evidence type="ECO:0000256" key="5">
    <source>
        <dbReference type="ARBA" id="ARBA00023136"/>
    </source>
</evidence>
<keyword evidence="4" id="KW-0732">Signal</keyword>
<keyword evidence="11" id="KW-1185">Reference proteome</keyword>
<gene>
    <name evidence="10" type="ORF">M5W83_14340</name>
</gene>
<keyword evidence="3" id="KW-0309">Germination</keyword>
<dbReference type="EMBL" id="JAMDMM010000024">
    <property type="protein sequence ID" value="MCY9608324.1"/>
    <property type="molecule type" value="Genomic_DNA"/>
</dbReference>
<sequence length="404" mass="45533">MSWTRHSWKTSLSCAMIALLVLTAGCWSAKEIEELGMAVATAVDVGEETMLQQGLEQKGGDYPKKNVLMMTFQVVDPGYSTGAGTGSSSKQKNYTNISITGDSLFEMTREIVLSRARPIFGQHHKVIVISDKMARTYSLHRLLDFFLREQKFRPSCLLFISKGEARKTLELKDKTDFPAMRLNGITNNRDRSSRLLPPVSLTKVIPKMNTSSSFLLQNVAAAEGEVKLAGAAVIYGKTGKLIGFLDEEELEAVNWLTGKVKGGILKSHDKRTGEVIAYEIMSLKSHIRSRIDKGKIAFDIQIESEGRLGEQWSGEGNNFDPRYLHQVEADTAGQMKRRIGEMLHKVQKEYRADVLGLGDYVRIHYPRMWVKWKQDWDDIFADADIRYNLKLEVKEFGTTSIQAK</sequence>
<evidence type="ECO:0000313" key="11">
    <source>
        <dbReference type="Proteomes" id="UP001209276"/>
    </source>
</evidence>
<evidence type="ECO:0000256" key="1">
    <source>
        <dbReference type="ARBA" id="ARBA00004635"/>
    </source>
</evidence>
<dbReference type="GeneID" id="76998132"/>
<protein>
    <submittedName>
        <fullName evidence="10">Ger(X)C family spore germination protein</fullName>
    </submittedName>
</protein>
<proteinExistence type="inferred from homology"/>
<dbReference type="InterPro" id="IPR057336">
    <property type="entry name" value="GerAC_N"/>
</dbReference>
<name>A0ABT4FVZ3_PANTH</name>
<dbReference type="Gene3D" id="3.30.300.210">
    <property type="entry name" value="Nutrient germinant receptor protein C, domain 3"/>
    <property type="match status" value="1"/>
</dbReference>
<dbReference type="InterPro" id="IPR046953">
    <property type="entry name" value="Spore_GerAC-like_C"/>
</dbReference>
<reference evidence="10 11" key="1">
    <citation type="submission" date="2022-05" db="EMBL/GenBank/DDBJ databases">
        <title>Genome Sequencing of Bee-Associated Microbes.</title>
        <authorList>
            <person name="Dunlap C."/>
        </authorList>
    </citation>
    <scope>NUCLEOTIDE SEQUENCE [LARGE SCALE GENOMIC DNA]</scope>
    <source>
        <strain evidence="10 11">NRRL B-14613</strain>
    </source>
</reference>
<dbReference type="Pfam" id="PF25198">
    <property type="entry name" value="Spore_GerAC_N"/>
    <property type="match status" value="1"/>
</dbReference>
<evidence type="ECO:0000313" key="10">
    <source>
        <dbReference type="EMBL" id="MCY9608324.1"/>
    </source>
</evidence>
<feature type="domain" description="Spore germination protein N-terminal" evidence="9">
    <location>
        <begin position="29"/>
        <end position="217"/>
    </location>
</feature>
<evidence type="ECO:0000259" key="9">
    <source>
        <dbReference type="Pfam" id="PF25198"/>
    </source>
</evidence>